<evidence type="ECO:0000313" key="1">
    <source>
        <dbReference type="EMBL" id="KAL3685132.1"/>
    </source>
</evidence>
<name>A0ABD3H3V0_9MARC</name>
<comment type="caution">
    <text evidence="1">The sequence shown here is derived from an EMBL/GenBank/DDBJ whole genome shotgun (WGS) entry which is preliminary data.</text>
</comment>
<proteinExistence type="predicted"/>
<dbReference type="AlphaFoldDB" id="A0ABD3H3V0"/>
<keyword evidence="2" id="KW-1185">Reference proteome</keyword>
<sequence length="319" mass="36793">MLYSKEDFSNAMLLYSKRTSVSIFCSTLLHVSGDPRRWTDMRKASEGTDSDFPIAQSPLEVTDAVLIRIVTAVLLIETCQADWGNERALRTLRITFIKCWTSFRKEVKVLQCTKKERLLALPEKEKTLEELSRIPTEELSVQQETQLQNLAAEVRELQAWNHHRWRLTCRERYLLEGDACTAFFFRKFRKRKSKTAISKLKTHDGQWLDNPTDIDRAVYTPYSNLYNSQPLQQRVVDVRASLLTGNPLHLSTEQVAFLDDTPSEKEILDSLWLLPSGKSPGPDGMNAEIMRLFRPIMGSLYCRVVLELWSSGSLHPHFK</sequence>
<accession>A0ABD3H3V0</accession>
<dbReference type="Proteomes" id="UP001633002">
    <property type="component" value="Unassembled WGS sequence"/>
</dbReference>
<protein>
    <submittedName>
        <fullName evidence="1">Uncharacterized protein</fullName>
    </submittedName>
</protein>
<reference evidence="1 2" key="1">
    <citation type="submission" date="2024-09" db="EMBL/GenBank/DDBJ databases">
        <title>Chromosome-scale assembly of Riccia sorocarpa.</title>
        <authorList>
            <person name="Paukszto L."/>
        </authorList>
    </citation>
    <scope>NUCLEOTIDE SEQUENCE [LARGE SCALE GENOMIC DNA]</scope>
    <source>
        <strain evidence="1">LP-2024</strain>
        <tissue evidence="1">Aerial parts of the thallus</tissue>
    </source>
</reference>
<gene>
    <name evidence="1" type="ORF">R1sor_003154</name>
</gene>
<dbReference type="EMBL" id="JBJQOH010000006">
    <property type="protein sequence ID" value="KAL3685132.1"/>
    <property type="molecule type" value="Genomic_DNA"/>
</dbReference>
<organism evidence="1 2">
    <name type="scientific">Riccia sorocarpa</name>
    <dbReference type="NCBI Taxonomy" id="122646"/>
    <lineage>
        <taxon>Eukaryota</taxon>
        <taxon>Viridiplantae</taxon>
        <taxon>Streptophyta</taxon>
        <taxon>Embryophyta</taxon>
        <taxon>Marchantiophyta</taxon>
        <taxon>Marchantiopsida</taxon>
        <taxon>Marchantiidae</taxon>
        <taxon>Marchantiales</taxon>
        <taxon>Ricciaceae</taxon>
        <taxon>Riccia</taxon>
    </lineage>
</organism>
<evidence type="ECO:0000313" key="2">
    <source>
        <dbReference type="Proteomes" id="UP001633002"/>
    </source>
</evidence>